<dbReference type="AlphaFoldDB" id="A0A2R6WHI7"/>
<proteinExistence type="predicted"/>
<reference evidence="3" key="1">
    <citation type="journal article" date="2017" name="Cell">
        <title>Insights into land plant evolution garnered from the Marchantia polymorpha genome.</title>
        <authorList>
            <person name="Bowman J.L."/>
            <person name="Kohchi T."/>
            <person name="Yamato K.T."/>
            <person name="Jenkins J."/>
            <person name="Shu S."/>
            <person name="Ishizaki K."/>
            <person name="Yamaoka S."/>
            <person name="Nishihama R."/>
            <person name="Nakamura Y."/>
            <person name="Berger F."/>
            <person name="Adam C."/>
            <person name="Aki S.S."/>
            <person name="Althoff F."/>
            <person name="Araki T."/>
            <person name="Arteaga-Vazquez M.A."/>
            <person name="Balasubrmanian S."/>
            <person name="Barry K."/>
            <person name="Bauer D."/>
            <person name="Boehm C.R."/>
            <person name="Briginshaw L."/>
            <person name="Caballero-Perez J."/>
            <person name="Catarino B."/>
            <person name="Chen F."/>
            <person name="Chiyoda S."/>
            <person name="Chovatia M."/>
            <person name="Davies K.M."/>
            <person name="Delmans M."/>
            <person name="Demura T."/>
            <person name="Dierschke T."/>
            <person name="Dolan L."/>
            <person name="Dorantes-Acosta A.E."/>
            <person name="Eklund D.M."/>
            <person name="Florent S.N."/>
            <person name="Flores-Sandoval E."/>
            <person name="Fujiyama A."/>
            <person name="Fukuzawa H."/>
            <person name="Galik B."/>
            <person name="Grimanelli D."/>
            <person name="Grimwood J."/>
            <person name="Grossniklaus U."/>
            <person name="Hamada T."/>
            <person name="Haseloff J."/>
            <person name="Hetherington A.J."/>
            <person name="Higo A."/>
            <person name="Hirakawa Y."/>
            <person name="Hundley H.N."/>
            <person name="Ikeda Y."/>
            <person name="Inoue K."/>
            <person name="Inoue S.I."/>
            <person name="Ishida S."/>
            <person name="Jia Q."/>
            <person name="Kakita M."/>
            <person name="Kanazawa T."/>
            <person name="Kawai Y."/>
            <person name="Kawashima T."/>
            <person name="Kennedy M."/>
            <person name="Kinose K."/>
            <person name="Kinoshita T."/>
            <person name="Kohara Y."/>
            <person name="Koide E."/>
            <person name="Komatsu K."/>
            <person name="Kopischke S."/>
            <person name="Kubo M."/>
            <person name="Kyozuka J."/>
            <person name="Lagercrantz U."/>
            <person name="Lin S.S."/>
            <person name="Lindquist E."/>
            <person name="Lipzen A.M."/>
            <person name="Lu C.W."/>
            <person name="De Luna E."/>
            <person name="Martienssen R.A."/>
            <person name="Minamino N."/>
            <person name="Mizutani M."/>
            <person name="Mizutani M."/>
            <person name="Mochizuki N."/>
            <person name="Monte I."/>
            <person name="Mosher R."/>
            <person name="Nagasaki H."/>
            <person name="Nakagami H."/>
            <person name="Naramoto S."/>
            <person name="Nishitani K."/>
            <person name="Ohtani M."/>
            <person name="Okamoto T."/>
            <person name="Okumura M."/>
            <person name="Phillips J."/>
            <person name="Pollak B."/>
            <person name="Reinders A."/>
            <person name="Rovekamp M."/>
            <person name="Sano R."/>
            <person name="Sawa S."/>
            <person name="Schmid M.W."/>
            <person name="Shirakawa M."/>
            <person name="Solano R."/>
            <person name="Spunde A."/>
            <person name="Suetsugu N."/>
            <person name="Sugano S."/>
            <person name="Sugiyama A."/>
            <person name="Sun R."/>
            <person name="Suzuki Y."/>
            <person name="Takenaka M."/>
            <person name="Takezawa D."/>
            <person name="Tomogane H."/>
            <person name="Tsuzuki M."/>
            <person name="Ueda T."/>
            <person name="Umeda M."/>
            <person name="Ward J.M."/>
            <person name="Watanabe Y."/>
            <person name="Yazaki K."/>
            <person name="Yokoyama R."/>
            <person name="Yoshitake Y."/>
            <person name="Yotsui I."/>
            <person name="Zachgo S."/>
            <person name="Schmutz J."/>
        </authorList>
    </citation>
    <scope>NUCLEOTIDE SEQUENCE [LARGE SCALE GENOMIC DNA]</scope>
    <source>
        <strain evidence="3">Tak-1</strain>
    </source>
</reference>
<dbReference type="Proteomes" id="UP000244005">
    <property type="component" value="Unassembled WGS sequence"/>
</dbReference>
<name>A0A2R6WHI7_MARPO</name>
<evidence type="ECO:0000256" key="1">
    <source>
        <dbReference type="SAM" id="MobiDB-lite"/>
    </source>
</evidence>
<gene>
    <name evidence="2" type="ORF">MARPO_0090s0041</name>
</gene>
<feature type="compositionally biased region" description="Basic and acidic residues" evidence="1">
    <location>
        <begin position="15"/>
        <end position="27"/>
    </location>
</feature>
<dbReference type="EMBL" id="KZ772762">
    <property type="protein sequence ID" value="PTQ33304.1"/>
    <property type="molecule type" value="Genomic_DNA"/>
</dbReference>
<protein>
    <submittedName>
        <fullName evidence="2">Uncharacterized protein</fullName>
    </submittedName>
</protein>
<evidence type="ECO:0000313" key="2">
    <source>
        <dbReference type="EMBL" id="PTQ33304.1"/>
    </source>
</evidence>
<keyword evidence="3" id="KW-1185">Reference proteome</keyword>
<evidence type="ECO:0000313" key="3">
    <source>
        <dbReference type="Proteomes" id="UP000244005"/>
    </source>
</evidence>
<feature type="region of interest" description="Disordered" evidence="1">
    <location>
        <begin position="11"/>
        <end position="41"/>
    </location>
</feature>
<dbReference type="Gramene" id="Mp4g21810.1">
    <property type="protein sequence ID" value="Mp4g21810.1.cds1"/>
    <property type="gene ID" value="Mp4g21810"/>
</dbReference>
<organism evidence="2 3">
    <name type="scientific">Marchantia polymorpha</name>
    <name type="common">Common liverwort</name>
    <name type="synonym">Marchantia aquatica</name>
    <dbReference type="NCBI Taxonomy" id="3197"/>
    <lineage>
        <taxon>Eukaryota</taxon>
        <taxon>Viridiplantae</taxon>
        <taxon>Streptophyta</taxon>
        <taxon>Embryophyta</taxon>
        <taxon>Marchantiophyta</taxon>
        <taxon>Marchantiopsida</taxon>
        <taxon>Marchantiidae</taxon>
        <taxon>Marchantiales</taxon>
        <taxon>Marchantiaceae</taxon>
        <taxon>Marchantia</taxon>
    </lineage>
</organism>
<sequence length="117" mass="12911">MMRPREIMVKLARSGPDRSAVESEHRVSQSGPTRTPSPPFPSLPSFLPFLVVRAQSPRSLKEGEGIKKAFELFAGVNQIDIKVKMSWIGHVVRSEVAAAQGRVEHIMLQLHALAGMI</sequence>
<accession>A0A2R6WHI7</accession>